<evidence type="ECO:0000313" key="1">
    <source>
        <dbReference type="EMBL" id="KAH8499531.1"/>
    </source>
</evidence>
<dbReference type="PANTHER" id="PTHR32161">
    <property type="entry name" value="DPP6 N-TERMINAL DOMAIN-LIKE PROTEIN"/>
    <property type="match status" value="1"/>
</dbReference>
<name>A0A8T2Y378_POPDE</name>
<proteinExistence type="predicted"/>
<comment type="caution">
    <text evidence="1">The sequence shown here is derived from an EMBL/GenBank/DDBJ whole genome shotgun (WGS) entry which is preliminary data.</text>
</comment>
<reference evidence="1" key="1">
    <citation type="journal article" date="2021" name="J. Hered.">
        <title>Genome Assembly of Salicaceae Populus deltoides (Eastern Cottonwood) I-69 Based on Nanopore Sequencing and Hi-C Technologies.</title>
        <authorList>
            <person name="Bai S."/>
            <person name="Wu H."/>
            <person name="Zhang J."/>
            <person name="Pan Z."/>
            <person name="Zhao W."/>
            <person name="Li Z."/>
            <person name="Tong C."/>
        </authorList>
    </citation>
    <scope>NUCLEOTIDE SEQUENCE</scope>
    <source>
        <tissue evidence="1">Leaf</tissue>
    </source>
</reference>
<protein>
    <submittedName>
        <fullName evidence="1">Uncharacterized protein</fullName>
    </submittedName>
</protein>
<gene>
    <name evidence="1" type="ORF">H0E87_018135</name>
</gene>
<dbReference type="Proteomes" id="UP000807159">
    <property type="component" value="Chromosome 9"/>
</dbReference>
<organism evidence="1 2">
    <name type="scientific">Populus deltoides</name>
    <name type="common">Eastern poplar</name>
    <name type="synonym">Eastern cottonwood</name>
    <dbReference type="NCBI Taxonomy" id="3696"/>
    <lineage>
        <taxon>Eukaryota</taxon>
        <taxon>Viridiplantae</taxon>
        <taxon>Streptophyta</taxon>
        <taxon>Embryophyta</taxon>
        <taxon>Tracheophyta</taxon>
        <taxon>Spermatophyta</taxon>
        <taxon>Magnoliopsida</taxon>
        <taxon>eudicotyledons</taxon>
        <taxon>Gunneridae</taxon>
        <taxon>Pentapetalae</taxon>
        <taxon>rosids</taxon>
        <taxon>fabids</taxon>
        <taxon>Malpighiales</taxon>
        <taxon>Salicaceae</taxon>
        <taxon>Saliceae</taxon>
        <taxon>Populus</taxon>
    </lineage>
</organism>
<dbReference type="PANTHER" id="PTHR32161:SF8">
    <property type="entry name" value="DPP6 N-TERMINAL DOMAIN-LIKE PROTEIN"/>
    <property type="match status" value="1"/>
</dbReference>
<dbReference type="EMBL" id="JACEGQ020000009">
    <property type="protein sequence ID" value="KAH8499531.1"/>
    <property type="molecule type" value="Genomic_DNA"/>
</dbReference>
<sequence>MPTHENPGEPRTSWAAVYATKLTIGVTQRLTLHGIADFSLIVSPSYVYIVVASYRERGWGGWLSWVDESTLYFHRRSVEDNWISAYKATLPNHGPISIESVIVERDTPPGLHAFTPATSPGNKKFIAVATRR</sequence>
<dbReference type="AlphaFoldDB" id="A0A8T2Y378"/>
<accession>A0A8T2Y378</accession>
<evidence type="ECO:0000313" key="2">
    <source>
        <dbReference type="Proteomes" id="UP000807159"/>
    </source>
</evidence>
<keyword evidence="2" id="KW-1185">Reference proteome</keyword>